<reference evidence="12" key="2">
    <citation type="submission" date="2023-01" db="EMBL/GenBank/DDBJ databases">
        <title>Draft genome sequence of Algimonas porphyrae strain NBRC 108216.</title>
        <authorList>
            <person name="Sun Q."/>
            <person name="Mori K."/>
        </authorList>
    </citation>
    <scope>NUCLEOTIDE SEQUENCE</scope>
    <source>
        <strain evidence="12">NBRC 108216</strain>
    </source>
</reference>
<evidence type="ECO:0000259" key="11">
    <source>
        <dbReference type="Pfam" id="PF01425"/>
    </source>
</evidence>
<keyword evidence="8 10" id="KW-0648">Protein biosynthesis</keyword>
<comment type="similarity">
    <text evidence="1 10">Belongs to the amidase family. GatA subfamily.</text>
</comment>
<dbReference type="InterPro" id="IPR004412">
    <property type="entry name" value="GatA"/>
</dbReference>
<accession>A0ABQ5V3Y4</accession>
<feature type="active site" description="Charge relay system" evidence="10">
    <location>
        <position position="155"/>
    </location>
</feature>
<feature type="active site" description="Acyl-ester intermediate" evidence="10">
    <location>
        <position position="179"/>
    </location>
</feature>
<evidence type="ECO:0000256" key="6">
    <source>
        <dbReference type="ARBA" id="ARBA00022741"/>
    </source>
</evidence>
<evidence type="ECO:0000256" key="1">
    <source>
        <dbReference type="ARBA" id="ARBA00008069"/>
    </source>
</evidence>
<dbReference type="InterPro" id="IPR020556">
    <property type="entry name" value="Amidase_CS"/>
</dbReference>
<evidence type="ECO:0000256" key="8">
    <source>
        <dbReference type="ARBA" id="ARBA00022917"/>
    </source>
</evidence>
<dbReference type="NCBIfam" id="TIGR00132">
    <property type="entry name" value="gatA"/>
    <property type="match status" value="1"/>
</dbReference>
<sequence length="489" mass="51766">MSDLTKLTLAGALDGMASGEFSSVELTDAHIDACEAASGLNAFITPTFDLARDQAKASDARRASGTVGKLEGAPLGVKDLFCTEGVRTTAASKILGDFTPTYESTVSANMQADGMVMLGKLNLDQFAMGSANETSCFGPVINPWRNGEDLVPGGSSGGSAAAVAADLCLGATATDTGGSIRQPAGFTGTVGIKPTYGRCSRYGIVAFASSLDQAGPIAKTVEDAAILLESMAGYDPKDSTSINADVPDWRACVGQSVKGLRVGVPREYTMDGIPKEIDEVWAQGVEWMRDAGAEIVDVSLPHTKYALPVYYVVAPAEASSNLARYDGMRYGLRVEGEDLADTYERTRMEGFGDEVRRRIMIGTYVLSAGYYDAYYLRAQKVRTKIADDFRQAWESCDVLLTPTAPSAAFPVGRKINDPIQMYLNDVFTVTANLAGLPGISVPAALDGNGLPLGLQVIGRALDESTVFKAAGALEQAAGFTAKPETWWKK</sequence>
<organism evidence="12 13">
    <name type="scientific">Algimonas porphyrae</name>
    <dbReference type="NCBI Taxonomy" id="1128113"/>
    <lineage>
        <taxon>Bacteria</taxon>
        <taxon>Pseudomonadati</taxon>
        <taxon>Pseudomonadota</taxon>
        <taxon>Alphaproteobacteria</taxon>
        <taxon>Maricaulales</taxon>
        <taxon>Robiginitomaculaceae</taxon>
        <taxon>Algimonas</taxon>
    </lineage>
</organism>
<evidence type="ECO:0000256" key="3">
    <source>
        <dbReference type="ARBA" id="ARBA00012739"/>
    </source>
</evidence>
<dbReference type="Pfam" id="PF01425">
    <property type="entry name" value="Amidase"/>
    <property type="match status" value="1"/>
</dbReference>
<comment type="caution">
    <text evidence="12">The sequence shown here is derived from an EMBL/GenBank/DDBJ whole genome shotgun (WGS) entry which is preliminary data.</text>
</comment>
<dbReference type="Proteomes" id="UP001161390">
    <property type="component" value="Unassembled WGS sequence"/>
</dbReference>
<evidence type="ECO:0000256" key="9">
    <source>
        <dbReference type="ARBA" id="ARBA00047407"/>
    </source>
</evidence>
<evidence type="ECO:0000256" key="7">
    <source>
        <dbReference type="ARBA" id="ARBA00022840"/>
    </source>
</evidence>
<feature type="domain" description="Amidase" evidence="11">
    <location>
        <begin position="25"/>
        <end position="466"/>
    </location>
</feature>
<comment type="subunit">
    <text evidence="2 10">Heterotrimer of A, B and C subunits.</text>
</comment>
<evidence type="ECO:0000256" key="10">
    <source>
        <dbReference type="HAMAP-Rule" id="MF_00120"/>
    </source>
</evidence>
<protein>
    <recommendedName>
        <fullName evidence="4 10">Glutamyl-tRNA(Gln) amidotransferase subunit A</fullName>
        <shortName evidence="10">Glu-ADT subunit A</shortName>
        <ecNumber evidence="3 10">6.3.5.7</ecNumber>
    </recommendedName>
</protein>
<evidence type="ECO:0000256" key="4">
    <source>
        <dbReference type="ARBA" id="ARBA00014428"/>
    </source>
</evidence>
<keyword evidence="7 10" id="KW-0067">ATP-binding</keyword>
<evidence type="ECO:0000256" key="5">
    <source>
        <dbReference type="ARBA" id="ARBA00022598"/>
    </source>
</evidence>
<dbReference type="InterPro" id="IPR023631">
    <property type="entry name" value="Amidase_dom"/>
</dbReference>
<dbReference type="InterPro" id="IPR000120">
    <property type="entry name" value="Amidase"/>
</dbReference>
<keyword evidence="6 10" id="KW-0547">Nucleotide-binding</keyword>
<dbReference type="RefSeq" id="WP_284373720.1">
    <property type="nucleotide sequence ID" value="NZ_BSNJ01000006.1"/>
</dbReference>
<feature type="active site" description="Charge relay system" evidence="10">
    <location>
        <position position="78"/>
    </location>
</feature>
<comment type="function">
    <text evidence="10">Allows the formation of correctly charged Gln-tRNA(Gln) through the transamidation of misacylated Glu-tRNA(Gln) in organisms which lack glutaminyl-tRNA synthetase. The reaction takes place in the presence of glutamine and ATP through an activated gamma-phospho-Glu-tRNA(Gln).</text>
</comment>
<dbReference type="PANTHER" id="PTHR11895:SF151">
    <property type="entry name" value="GLUTAMYL-TRNA(GLN) AMIDOTRANSFERASE SUBUNIT A"/>
    <property type="match status" value="1"/>
</dbReference>
<dbReference type="EMBL" id="BSNJ01000006">
    <property type="protein sequence ID" value="GLQ21790.1"/>
    <property type="molecule type" value="Genomic_DNA"/>
</dbReference>
<evidence type="ECO:0000313" key="12">
    <source>
        <dbReference type="EMBL" id="GLQ21790.1"/>
    </source>
</evidence>
<evidence type="ECO:0000313" key="13">
    <source>
        <dbReference type="Proteomes" id="UP001161390"/>
    </source>
</evidence>
<keyword evidence="5 10" id="KW-0436">Ligase</keyword>
<keyword evidence="13" id="KW-1185">Reference proteome</keyword>
<comment type="catalytic activity">
    <reaction evidence="9 10">
        <text>L-glutamyl-tRNA(Gln) + L-glutamine + ATP + H2O = L-glutaminyl-tRNA(Gln) + L-glutamate + ADP + phosphate + H(+)</text>
        <dbReference type="Rhea" id="RHEA:17521"/>
        <dbReference type="Rhea" id="RHEA-COMP:9681"/>
        <dbReference type="Rhea" id="RHEA-COMP:9684"/>
        <dbReference type="ChEBI" id="CHEBI:15377"/>
        <dbReference type="ChEBI" id="CHEBI:15378"/>
        <dbReference type="ChEBI" id="CHEBI:29985"/>
        <dbReference type="ChEBI" id="CHEBI:30616"/>
        <dbReference type="ChEBI" id="CHEBI:43474"/>
        <dbReference type="ChEBI" id="CHEBI:58359"/>
        <dbReference type="ChEBI" id="CHEBI:78520"/>
        <dbReference type="ChEBI" id="CHEBI:78521"/>
        <dbReference type="ChEBI" id="CHEBI:456216"/>
        <dbReference type="EC" id="6.3.5.7"/>
    </reaction>
</comment>
<name>A0ABQ5V3Y4_9PROT</name>
<gene>
    <name evidence="12" type="primary">gatA_2</name>
    <name evidence="10" type="synonym">gatA</name>
    <name evidence="12" type="ORF">GCM10007854_27450</name>
</gene>
<dbReference type="PANTHER" id="PTHR11895">
    <property type="entry name" value="TRANSAMIDASE"/>
    <property type="match status" value="1"/>
</dbReference>
<dbReference type="PROSITE" id="PS00571">
    <property type="entry name" value="AMIDASES"/>
    <property type="match status" value="1"/>
</dbReference>
<reference evidence="12" key="1">
    <citation type="journal article" date="2014" name="Int. J. Syst. Evol. Microbiol.">
        <title>Complete genome of a new Firmicutes species belonging to the dominant human colonic microbiota ('Ruminococcus bicirculans') reveals two chromosomes and a selective capacity to utilize plant glucans.</title>
        <authorList>
            <consortium name="NISC Comparative Sequencing Program"/>
            <person name="Wegmann U."/>
            <person name="Louis P."/>
            <person name="Goesmann A."/>
            <person name="Henrissat B."/>
            <person name="Duncan S.H."/>
            <person name="Flint H.J."/>
        </authorList>
    </citation>
    <scope>NUCLEOTIDE SEQUENCE</scope>
    <source>
        <strain evidence="12">NBRC 108216</strain>
    </source>
</reference>
<dbReference type="EC" id="6.3.5.7" evidence="3 10"/>
<evidence type="ECO:0000256" key="2">
    <source>
        <dbReference type="ARBA" id="ARBA00011123"/>
    </source>
</evidence>
<dbReference type="InterPro" id="IPR036928">
    <property type="entry name" value="AS_sf"/>
</dbReference>
<dbReference type="Gene3D" id="3.90.1300.10">
    <property type="entry name" value="Amidase signature (AS) domain"/>
    <property type="match status" value="1"/>
</dbReference>
<proteinExistence type="inferred from homology"/>
<dbReference type="HAMAP" id="MF_00120">
    <property type="entry name" value="GatA"/>
    <property type="match status" value="1"/>
</dbReference>
<dbReference type="SUPFAM" id="SSF75304">
    <property type="entry name" value="Amidase signature (AS) enzymes"/>
    <property type="match status" value="1"/>
</dbReference>